<evidence type="ECO:0000256" key="3">
    <source>
        <dbReference type="SAM" id="SignalP"/>
    </source>
</evidence>
<dbReference type="Pfam" id="PF13584">
    <property type="entry name" value="BatD"/>
    <property type="match status" value="2"/>
</dbReference>
<proteinExistence type="predicted"/>
<keyword evidence="5" id="KW-1185">Reference proteome</keyword>
<dbReference type="RefSeq" id="WP_111599210.1">
    <property type="nucleotide sequence ID" value="NZ_QLLL01000007.1"/>
</dbReference>
<keyword evidence="3" id="KW-0732">Signal</keyword>
<evidence type="ECO:0000313" key="4">
    <source>
        <dbReference type="EMBL" id="RAJ01571.1"/>
    </source>
</evidence>
<evidence type="ECO:0000313" key="5">
    <source>
        <dbReference type="Proteomes" id="UP000249547"/>
    </source>
</evidence>
<keyword evidence="2" id="KW-0812">Transmembrane</keyword>
<organism evidence="4 5">
    <name type="scientific">Chitinophaga skermanii</name>
    <dbReference type="NCBI Taxonomy" id="331697"/>
    <lineage>
        <taxon>Bacteria</taxon>
        <taxon>Pseudomonadati</taxon>
        <taxon>Bacteroidota</taxon>
        <taxon>Chitinophagia</taxon>
        <taxon>Chitinophagales</taxon>
        <taxon>Chitinophagaceae</taxon>
        <taxon>Chitinophaga</taxon>
    </lineage>
</organism>
<dbReference type="PANTHER" id="PTHR40940:SF2">
    <property type="entry name" value="BATD"/>
    <property type="match status" value="1"/>
</dbReference>
<reference evidence="4 5" key="1">
    <citation type="submission" date="2018-06" db="EMBL/GenBank/DDBJ databases">
        <title>Genomic Encyclopedia of Archaeal and Bacterial Type Strains, Phase II (KMG-II): from individual species to whole genera.</title>
        <authorList>
            <person name="Goeker M."/>
        </authorList>
    </citation>
    <scope>NUCLEOTIDE SEQUENCE [LARGE SCALE GENOMIC DNA]</scope>
    <source>
        <strain evidence="4 5">DSM 23857</strain>
    </source>
</reference>
<feature type="region of interest" description="Disordered" evidence="1">
    <location>
        <begin position="134"/>
        <end position="162"/>
    </location>
</feature>
<dbReference type="InterPro" id="IPR025738">
    <property type="entry name" value="BatD"/>
</dbReference>
<feature type="chain" id="PRO_5016301398" evidence="3">
    <location>
        <begin position="29"/>
        <end position="650"/>
    </location>
</feature>
<accession>A0A327QBB0</accession>
<feature type="transmembrane region" description="Helical" evidence="2">
    <location>
        <begin position="500"/>
        <end position="519"/>
    </location>
</feature>
<feature type="signal peptide" evidence="3">
    <location>
        <begin position="1"/>
        <end position="28"/>
    </location>
</feature>
<dbReference type="EMBL" id="QLLL01000007">
    <property type="protein sequence ID" value="RAJ01571.1"/>
    <property type="molecule type" value="Genomic_DNA"/>
</dbReference>
<keyword evidence="2" id="KW-1133">Transmembrane helix</keyword>
<evidence type="ECO:0000256" key="2">
    <source>
        <dbReference type="SAM" id="Phobius"/>
    </source>
</evidence>
<dbReference type="Proteomes" id="UP000249547">
    <property type="component" value="Unassembled WGS sequence"/>
</dbReference>
<gene>
    <name evidence="4" type="ORF">LX64_03787</name>
</gene>
<dbReference type="AlphaFoldDB" id="A0A327QBB0"/>
<keyword evidence="2" id="KW-0472">Membrane</keyword>
<evidence type="ECO:0000256" key="1">
    <source>
        <dbReference type="SAM" id="MobiDB-lite"/>
    </source>
</evidence>
<name>A0A327QBB0_9BACT</name>
<dbReference type="OrthoDB" id="2079210at2"/>
<feature type="compositionally biased region" description="Low complexity" evidence="1">
    <location>
        <begin position="138"/>
        <end position="149"/>
    </location>
</feature>
<protein>
    <submittedName>
        <fullName evidence="4">Oxygen tolerance protein BatD</fullName>
    </submittedName>
</protein>
<dbReference type="PANTHER" id="PTHR40940">
    <property type="entry name" value="PROTEIN BATD-RELATED"/>
    <property type="match status" value="1"/>
</dbReference>
<comment type="caution">
    <text evidence="4">The sequence shown here is derived from an EMBL/GenBank/DDBJ whole genome shotgun (WGS) entry which is preliminary data.</text>
</comment>
<sequence>MMKSLVCIRKHFLLTLLACLSVIANVYAQTSRFFTTVSSNTVAQDQPFQINFVIENAKDVGDFRPPDFKYFNVLQGPNQMQSSQWVNGQGTEQLIVSYVLMPKQNGSFTIAGASIRINGNQVKSNPVNIEVTKTTVRPQSSQPYSQPQQHARPGGSNSDVDAFLKSNEDVNAKLKKNLFVRVDVDKTNVYEGEQITATYKLFTRLPTNSAVTKVPAFKGFSTRDIELPNPPQPTTEMVNGVPFRVFTIRKTMLFPLQSGTLELDPAEVDNQVRLIVPGNKNNRMRDVFDDPAFKDAWGGSPFDDPFFDDVFARQEYQDIPYKIQSPVVKINVKPLPIAGKPASFNGAVGRFEMKVTPNKTDITTDDAITLKVAITGQGNINLLNAPKLEVPSVFEKYDPKVADQLNPNSNPLSGTREFEYVIMPLEAGKHEIPPVEFTYFDPASNAYKTLSSDPIKLDIAQGKKSVKTKLATAPGRNELQGIAVGPQSWQLRIPLFFASVWFWLLLLLPVVVFAGLSWYNKRKDYWKSNASLLKHKQANKVALKRLELAARYLKEGKDKAFYEETSRAVWGYISHKFHIPMANLSKQVVQDRLATENINQQITSELFALIDNCEIALYAPSNSHDVRKNTYEQAIQVISDLEGALKKEAA</sequence>